<comment type="caution">
    <text evidence="3">The sequence shown here is derived from an EMBL/GenBank/DDBJ whole genome shotgun (WGS) entry which is preliminary data.</text>
</comment>
<dbReference type="CDD" id="cd00093">
    <property type="entry name" value="HTH_XRE"/>
    <property type="match status" value="1"/>
</dbReference>
<dbReference type="PROSITE" id="PS50943">
    <property type="entry name" value="HTH_CROC1"/>
    <property type="match status" value="1"/>
</dbReference>
<reference evidence="3 4" key="1">
    <citation type="submission" date="2014-09" db="EMBL/GenBank/DDBJ databases">
        <title>Draft genome of Bradyrhizobium japonicum Is-34.</title>
        <authorList>
            <person name="Tsurumaru H."/>
            <person name="Yamakawa T."/>
            <person name="Hashimoto S."/>
            <person name="Okizaki K."/>
            <person name="Kanesaki Y."/>
            <person name="Yoshikawa H."/>
            <person name="Yajima S."/>
        </authorList>
    </citation>
    <scope>NUCLEOTIDE SEQUENCE [LARGE SCALE GENOMIC DNA]</scope>
    <source>
        <strain evidence="3 4">Is-34</strain>
    </source>
</reference>
<evidence type="ECO:0000313" key="3">
    <source>
        <dbReference type="EMBL" id="KGT77224.1"/>
    </source>
</evidence>
<dbReference type="InterPro" id="IPR052345">
    <property type="entry name" value="Rad_response_metalloprotease"/>
</dbReference>
<dbReference type="Gene3D" id="1.10.10.2910">
    <property type="match status" value="1"/>
</dbReference>
<dbReference type="RefSeq" id="WP_041956847.1">
    <property type="nucleotide sequence ID" value="NZ_JRPN01000018.1"/>
</dbReference>
<dbReference type="InterPro" id="IPR010982">
    <property type="entry name" value="Lambda_DNA-bd_dom_sf"/>
</dbReference>
<name>A0A0A3XV98_BRAJP</name>
<gene>
    <name evidence="3" type="ORF">MA20_21720</name>
</gene>
<comment type="similarity">
    <text evidence="1">Belongs to the short-chain fatty acyl-CoA assimilation regulator (ScfR) family.</text>
</comment>
<dbReference type="Pfam" id="PF01381">
    <property type="entry name" value="HTH_3"/>
    <property type="match status" value="1"/>
</dbReference>
<sequence length="358" mass="40165">MFSAQRLKVARHRKKLSGKQLAAAAGLTDVTVSKAENGHQPDETTINKLVAVLGYPREYFFMDEPEVLETRAVSFRSLKKMKAAERDASLAAGSHGIALYQWIDTRFKLPGPDLIDLSKEHGRPEVAARLLRQHWGIGDRPVGNILKLFESKGIRILSLSENTQNVDAYSFWHDDRPYIFLNQKKTAERSNFDAAHELGHLVLHFHAQAESAPEDDAEREANRFASAFLMPEADVKGSITYVYSSSQVIRAKVRWKVSAMALANRLHQVGMLTEWNYRSIIIELGNQGYRLGEPLGVEREVSTVLAKVLSTLWTKGITKREIARELNLPWEEIESLLFGLAAKSLATPPPRAGLKLVD</sequence>
<protein>
    <submittedName>
        <fullName evidence="3">XRE family transcriptional regulator</fullName>
    </submittedName>
</protein>
<dbReference type="Pfam" id="PF06114">
    <property type="entry name" value="Peptidase_M78"/>
    <property type="match status" value="1"/>
</dbReference>
<dbReference type="SMART" id="SM00530">
    <property type="entry name" value="HTH_XRE"/>
    <property type="match status" value="1"/>
</dbReference>
<dbReference type="InterPro" id="IPR010359">
    <property type="entry name" value="IrrE_HExxH"/>
</dbReference>
<dbReference type="GO" id="GO:0003677">
    <property type="term" value="F:DNA binding"/>
    <property type="evidence" value="ECO:0007669"/>
    <property type="project" value="InterPro"/>
</dbReference>
<dbReference type="InterPro" id="IPR001387">
    <property type="entry name" value="Cro/C1-type_HTH"/>
</dbReference>
<dbReference type="AlphaFoldDB" id="A0A0A3XV98"/>
<dbReference type="PANTHER" id="PTHR43236:SF1">
    <property type="entry name" value="BLL7220 PROTEIN"/>
    <property type="match status" value="1"/>
</dbReference>
<evidence type="ECO:0000313" key="4">
    <source>
        <dbReference type="Proteomes" id="UP000030377"/>
    </source>
</evidence>
<proteinExistence type="inferred from homology"/>
<dbReference type="PANTHER" id="PTHR43236">
    <property type="entry name" value="ANTITOXIN HIGA1"/>
    <property type="match status" value="1"/>
</dbReference>
<evidence type="ECO:0000256" key="1">
    <source>
        <dbReference type="ARBA" id="ARBA00007227"/>
    </source>
</evidence>
<dbReference type="Proteomes" id="UP000030377">
    <property type="component" value="Unassembled WGS sequence"/>
</dbReference>
<feature type="domain" description="HTH cro/C1-type" evidence="2">
    <location>
        <begin position="7"/>
        <end position="60"/>
    </location>
</feature>
<dbReference type="SUPFAM" id="SSF47413">
    <property type="entry name" value="lambda repressor-like DNA-binding domains"/>
    <property type="match status" value="1"/>
</dbReference>
<dbReference type="EMBL" id="JRPN01000018">
    <property type="protein sequence ID" value="KGT77224.1"/>
    <property type="molecule type" value="Genomic_DNA"/>
</dbReference>
<dbReference type="Gene3D" id="1.10.260.40">
    <property type="entry name" value="lambda repressor-like DNA-binding domains"/>
    <property type="match status" value="1"/>
</dbReference>
<organism evidence="3 4">
    <name type="scientific">Bradyrhizobium japonicum</name>
    <dbReference type="NCBI Taxonomy" id="375"/>
    <lineage>
        <taxon>Bacteria</taxon>
        <taxon>Pseudomonadati</taxon>
        <taxon>Pseudomonadota</taxon>
        <taxon>Alphaproteobacteria</taxon>
        <taxon>Hyphomicrobiales</taxon>
        <taxon>Nitrobacteraceae</taxon>
        <taxon>Bradyrhizobium</taxon>
    </lineage>
</organism>
<evidence type="ECO:0000259" key="2">
    <source>
        <dbReference type="PROSITE" id="PS50943"/>
    </source>
</evidence>
<accession>A0A0A3XV98</accession>